<name>A0A382PB95_9ZZZZ</name>
<dbReference type="AlphaFoldDB" id="A0A382PB95"/>
<organism evidence="1">
    <name type="scientific">marine metagenome</name>
    <dbReference type="NCBI Taxonomy" id="408172"/>
    <lineage>
        <taxon>unclassified sequences</taxon>
        <taxon>metagenomes</taxon>
        <taxon>ecological metagenomes</taxon>
    </lineage>
</organism>
<gene>
    <name evidence="1" type="ORF">METZ01_LOCUS323538</name>
</gene>
<proteinExistence type="predicted"/>
<accession>A0A382PB95</accession>
<evidence type="ECO:0008006" key="2">
    <source>
        <dbReference type="Google" id="ProtNLM"/>
    </source>
</evidence>
<dbReference type="EMBL" id="UINC01106195">
    <property type="protein sequence ID" value="SVC70684.1"/>
    <property type="molecule type" value="Genomic_DNA"/>
</dbReference>
<dbReference type="Pfam" id="PF03321">
    <property type="entry name" value="GH3"/>
    <property type="match status" value="1"/>
</dbReference>
<reference evidence="1" key="1">
    <citation type="submission" date="2018-05" db="EMBL/GenBank/DDBJ databases">
        <authorList>
            <person name="Lanie J.A."/>
            <person name="Ng W.-L."/>
            <person name="Kazmierczak K.M."/>
            <person name="Andrzejewski T.M."/>
            <person name="Davidsen T.M."/>
            <person name="Wayne K.J."/>
            <person name="Tettelin H."/>
            <person name="Glass J.I."/>
            <person name="Rusch D."/>
            <person name="Podicherti R."/>
            <person name="Tsui H.-C.T."/>
            <person name="Winkler M.E."/>
        </authorList>
    </citation>
    <scope>NUCLEOTIDE SEQUENCE</scope>
</reference>
<sequence length="97" mass="10581">MPEHERFQSACAQPERVQLARLKAIVGANAGTAFGQAHDFSSIRTVADFADRVPVGDHATNVQPWLERMDSPNDGQLTKQPVRFFEQTSGTTGAAKL</sequence>
<feature type="non-terminal residue" evidence="1">
    <location>
        <position position="97"/>
    </location>
</feature>
<evidence type="ECO:0000313" key="1">
    <source>
        <dbReference type="EMBL" id="SVC70684.1"/>
    </source>
</evidence>
<protein>
    <recommendedName>
        <fullName evidence="2">GH3 auxin-responsive promoter</fullName>
    </recommendedName>
</protein>